<dbReference type="Pfam" id="PF00990">
    <property type="entry name" value="GGDEF"/>
    <property type="match status" value="1"/>
</dbReference>
<feature type="transmembrane region" description="Helical" evidence="1">
    <location>
        <begin position="122"/>
        <end position="144"/>
    </location>
</feature>
<feature type="transmembrane region" description="Helical" evidence="1">
    <location>
        <begin position="23"/>
        <end position="40"/>
    </location>
</feature>
<dbReference type="PANTHER" id="PTHR45138">
    <property type="entry name" value="REGULATORY COMPONENTS OF SENSORY TRANSDUCTION SYSTEM"/>
    <property type="match status" value="1"/>
</dbReference>
<protein>
    <submittedName>
        <fullName evidence="3">GGDEF domain-containing protein</fullName>
    </submittedName>
</protein>
<proteinExistence type="predicted"/>
<dbReference type="PANTHER" id="PTHR45138:SF9">
    <property type="entry name" value="DIGUANYLATE CYCLASE DGCM-RELATED"/>
    <property type="match status" value="1"/>
</dbReference>
<organism evidence="3 4">
    <name type="scientific">Paenibacillus puldeungensis</name>
    <dbReference type="NCBI Taxonomy" id="696536"/>
    <lineage>
        <taxon>Bacteria</taxon>
        <taxon>Bacillati</taxon>
        <taxon>Bacillota</taxon>
        <taxon>Bacilli</taxon>
        <taxon>Bacillales</taxon>
        <taxon>Paenibacillaceae</taxon>
        <taxon>Paenibacillus</taxon>
    </lineage>
</organism>
<dbReference type="CDD" id="cd01949">
    <property type="entry name" value="GGDEF"/>
    <property type="match status" value="1"/>
</dbReference>
<dbReference type="InterPro" id="IPR029787">
    <property type="entry name" value="Nucleotide_cyclase"/>
</dbReference>
<sequence length="493" mass="54615">MQDHFKVASQVFDIPSSGKQKKAAIIVAVIIMIISTIALPHGMRSLPEIDPFLSASTAWLIFGDLLTSYIVYSQYRASGLPCLLVLSCTYLYTGLMTTMHIVTFPGLLKNMLQFGPESQTAVWLWAFWHGGFAIGILLYIFTKVRWSKPLETVEQIFNLGTAGIVITLLTVFGMLELAMASGDLLPGIIHNGDYRKLNTSGIGPVIWILNLLALIAMGYRTKGQTVLNLWLTVAVLALLTDITLTLFAGTRFTLGWYLAKVNSAFAATVVIISALSEVNRLFIRLSEQHRQLVESGRQLEQVNEKLTQLTNLDGLTEIPNRRRFDEILAWEMVCPEERLTSLSLLIIDVDCFKSYNDHYGHQGGDQVLKMIAQTIYNGVKGIHGFAARYGGEEFVVVLSDCDAGETRQVAEMIRKAVAGLAIKHEVSIFASHVTISIGGYCLAPKDPMDQQDLIRRADHCLYKAKDAGRNQSVVQGWSRNTTAGIIRSLDRPS</sequence>
<gene>
    <name evidence="3" type="ORF">ACFQ3W_04875</name>
</gene>
<evidence type="ECO:0000256" key="1">
    <source>
        <dbReference type="SAM" id="Phobius"/>
    </source>
</evidence>
<keyword evidence="1" id="KW-0472">Membrane</keyword>
<feature type="transmembrane region" description="Helical" evidence="1">
    <location>
        <begin position="226"/>
        <end position="248"/>
    </location>
</feature>
<comment type="caution">
    <text evidence="3">The sequence shown here is derived from an EMBL/GenBank/DDBJ whole genome shotgun (WGS) entry which is preliminary data.</text>
</comment>
<feature type="transmembrane region" description="Helical" evidence="1">
    <location>
        <begin position="156"/>
        <end position="181"/>
    </location>
</feature>
<keyword evidence="1" id="KW-1133">Transmembrane helix</keyword>
<dbReference type="SUPFAM" id="SSF55073">
    <property type="entry name" value="Nucleotide cyclase"/>
    <property type="match status" value="1"/>
</dbReference>
<feature type="transmembrane region" description="Helical" evidence="1">
    <location>
        <begin position="52"/>
        <end position="72"/>
    </location>
</feature>
<feature type="transmembrane region" description="Helical" evidence="1">
    <location>
        <begin position="79"/>
        <end position="102"/>
    </location>
</feature>
<evidence type="ECO:0000313" key="3">
    <source>
        <dbReference type="EMBL" id="MFD1175638.1"/>
    </source>
</evidence>
<feature type="transmembrane region" description="Helical" evidence="1">
    <location>
        <begin position="201"/>
        <end position="219"/>
    </location>
</feature>
<dbReference type="InterPro" id="IPR043128">
    <property type="entry name" value="Rev_trsase/Diguanyl_cyclase"/>
</dbReference>
<dbReference type="PROSITE" id="PS50887">
    <property type="entry name" value="GGDEF"/>
    <property type="match status" value="1"/>
</dbReference>
<evidence type="ECO:0000259" key="2">
    <source>
        <dbReference type="PROSITE" id="PS50887"/>
    </source>
</evidence>
<feature type="domain" description="GGDEF" evidence="2">
    <location>
        <begin position="340"/>
        <end position="477"/>
    </location>
</feature>
<dbReference type="NCBIfam" id="TIGR00254">
    <property type="entry name" value="GGDEF"/>
    <property type="match status" value="1"/>
</dbReference>
<evidence type="ECO:0000313" key="4">
    <source>
        <dbReference type="Proteomes" id="UP001597262"/>
    </source>
</evidence>
<dbReference type="InterPro" id="IPR033424">
    <property type="entry name" value="MASE4"/>
</dbReference>
<reference evidence="4" key="1">
    <citation type="journal article" date="2019" name="Int. J. Syst. Evol. Microbiol.">
        <title>The Global Catalogue of Microorganisms (GCM) 10K type strain sequencing project: providing services to taxonomists for standard genome sequencing and annotation.</title>
        <authorList>
            <consortium name="The Broad Institute Genomics Platform"/>
            <consortium name="The Broad Institute Genome Sequencing Center for Infectious Disease"/>
            <person name="Wu L."/>
            <person name="Ma J."/>
        </authorList>
    </citation>
    <scope>NUCLEOTIDE SEQUENCE [LARGE SCALE GENOMIC DNA]</scope>
    <source>
        <strain evidence="4">CCUG 59189</strain>
    </source>
</reference>
<dbReference type="RefSeq" id="WP_379317167.1">
    <property type="nucleotide sequence ID" value="NZ_JBHTLM010000002.1"/>
</dbReference>
<name>A0ABW3RT17_9BACL</name>
<keyword evidence="4" id="KW-1185">Reference proteome</keyword>
<dbReference type="InterPro" id="IPR050469">
    <property type="entry name" value="Diguanylate_Cyclase"/>
</dbReference>
<dbReference type="Pfam" id="PF17158">
    <property type="entry name" value="MASE4"/>
    <property type="match status" value="1"/>
</dbReference>
<accession>A0ABW3RT17</accession>
<dbReference type="Gene3D" id="3.30.70.270">
    <property type="match status" value="1"/>
</dbReference>
<feature type="transmembrane region" description="Helical" evidence="1">
    <location>
        <begin position="254"/>
        <end position="275"/>
    </location>
</feature>
<dbReference type="SMART" id="SM00267">
    <property type="entry name" value="GGDEF"/>
    <property type="match status" value="1"/>
</dbReference>
<dbReference type="Proteomes" id="UP001597262">
    <property type="component" value="Unassembled WGS sequence"/>
</dbReference>
<dbReference type="InterPro" id="IPR000160">
    <property type="entry name" value="GGDEF_dom"/>
</dbReference>
<dbReference type="EMBL" id="JBHTLM010000002">
    <property type="protein sequence ID" value="MFD1175638.1"/>
    <property type="molecule type" value="Genomic_DNA"/>
</dbReference>
<keyword evidence="1" id="KW-0812">Transmembrane</keyword>